<dbReference type="Proteomes" id="UP000218437">
    <property type="component" value="Chromosome"/>
</dbReference>
<dbReference type="Pfam" id="PF05488">
    <property type="entry name" value="PAAR_motif"/>
    <property type="match status" value="1"/>
</dbReference>
<dbReference type="KEGG" id="jsv:CNX70_09730"/>
<proteinExistence type="predicted"/>
<accession>A0A290X3M0</accession>
<sequence length="138" mass="14196">MNRPLIVMGDKTSHGGTVISADLTVDINGKYVARVGDMTVCPKCKGTFAIKSGPSDLVDGSGNGYARHMDMTACGAKLISGQITTSWLDESSMGDPAAEDKIAALEATPQIAAATSSGICLDCLLKAAHVGSPVVIRE</sequence>
<protein>
    <recommendedName>
        <fullName evidence="3">PAAR domain-containing protein</fullName>
    </recommendedName>
</protein>
<evidence type="ECO:0000313" key="1">
    <source>
        <dbReference type="EMBL" id="ATD63734.1"/>
    </source>
</evidence>
<evidence type="ECO:0008006" key="3">
    <source>
        <dbReference type="Google" id="ProtNLM"/>
    </source>
</evidence>
<dbReference type="Gene3D" id="2.60.200.60">
    <property type="match status" value="1"/>
</dbReference>
<dbReference type="InterPro" id="IPR008727">
    <property type="entry name" value="PAAR_motif"/>
</dbReference>
<organism evidence="1 2">
    <name type="scientific">Janthinobacterium svalbardensis</name>
    <dbReference type="NCBI Taxonomy" id="368607"/>
    <lineage>
        <taxon>Bacteria</taxon>
        <taxon>Pseudomonadati</taxon>
        <taxon>Pseudomonadota</taxon>
        <taxon>Betaproteobacteria</taxon>
        <taxon>Burkholderiales</taxon>
        <taxon>Oxalobacteraceae</taxon>
        <taxon>Janthinobacterium</taxon>
    </lineage>
</organism>
<name>A0A290X3M0_9BURK</name>
<keyword evidence="2" id="KW-1185">Reference proteome</keyword>
<dbReference type="CDD" id="cd14744">
    <property type="entry name" value="PAAR_CT_2"/>
    <property type="match status" value="1"/>
</dbReference>
<dbReference type="AlphaFoldDB" id="A0A290X3M0"/>
<evidence type="ECO:0000313" key="2">
    <source>
        <dbReference type="Proteomes" id="UP000218437"/>
    </source>
</evidence>
<reference evidence="1 2" key="1">
    <citation type="submission" date="2017-09" db="EMBL/GenBank/DDBJ databases">
        <title>Complete genome sequence of Janthinobacterium svalbardensis PAMC 27463.</title>
        <authorList>
            <person name="Cho Y.-J."/>
            <person name="Cho A."/>
            <person name="Kim O.-S."/>
            <person name="Lee J.-I."/>
        </authorList>
    </citation>
    <scope>NUCLEOTIDE SEQUENCE [LARGE SCALE GENOMIC DNA]</scope>
    <source>
        <strain evidence="1 2">PAMC 27463</strain>
    </source>
</reference>
<dbReference type="EMBL" id="CP023422">
    <property type="protein sequence ID" value="ATD63734.1"/>
    <property type="molecule type" value="Genomic_DNA"/>
</dbReference>
<gene>
    <name evidence="1" type="ORF">CNX70_09730</name>
</gene>
<dbReference type="RefSeq" id="WP_096238362.1">
    <property type="nucleotide sequence ID" value="NZ_CP023422.1"/>
</dbReference>